<reference evidence="2" key="2">
    <citation type="submission" date="2023-05" db="EMBL/GenBank/DDBJ databases">
        <authorList>
            <person name="Schelkunov M.I."/>
        </authorList>
    </citation>
    <scope>NUCLEOTIDE SEQUENCE</scope>
    <source>
        <strain evidence="2">Hsosn_3</strain>
        <tissue evidence="2">Leaf</tissue>
    </source>
</reference>
<dbReference type="EMBL" id="JAUIZM010000009">
    <property type="protein sequence ID" value="KAK1366087.1"/>
    <property type="molecule type" value="Genomic_DNA"/>
</dbReference>
<dbReference type="PANTHER" id="PTHR31900">
    <property type="entry name" value="F-BOX/RNI SUPERFAMILY PROTEIN-RELATED"/>
    <property type="match status" value="1"/>
</dbReference>
<dbReference type="Proteomes" id="UP001237642">
    <property type="component" value="Unassembled WGS sequence"/>
</dbReference>
<keyword evidence="3" id="KW-1185">Reference proteome</keyword>
<accession>A0AAD8HH72</accession>
<organism evidence="2 3">
    <name type="scientific">Heracleum sosnowskyi</name>
    <dbReference type="NCBI Taxonomy" id="360622"/>
    <lineage>
        <taxon>Eukaryota</taxon>
        <taxon>Viridiplantae</taxon>
        <taxon>Streptophyta</taxon>
        <taxon>Embryophyta</taxon>
        <taxon>Tracheophyta</taxon>
        <taxon>Spermatophyta</taxon>
        <taxon>Magnoliopsida</taxon>
        <taxon>eudicotyledons</taxon>
        <taxon>Gunneridae</taxon>
        <taxon>Pentapetalae</taxon>
        <taxon>asterids</taxon>
        <taxon>campanulids</taxon>
        <taxon>Apiales</taxon>
        <taxon>Apiaceae</taxon>
        <taxon>Apioideae</taxon>
        <taxon>apioid superclade</taxon>
        <taxon>Tordylieae</taxon>
        <taxon>Tordyliinae</taxon>
        <taxon>Heracleum</taxon>
    </lineage>
</organism>
<comment type="caution">
    <text evidence="2">The sequence shown here is derived from an EMBL/GenBank/DDBJ whole genome shotgun (WGS) entry which is preliminary data.</text>
</comment>
<evidence type="ECO:0000256" key="1">
    <source>
        <dbReference type="SAM" id="Coils"/>
    </source>
</evidence>
<reference evidence="2" key="1">
    <citation type="submission" date="2023-02" db="EMBL/GenBank/DDBJ databases">
        <title>Genome of toxic invasive species Heracleum sosnowskyi carries increased number of genes despite the absence of recent whole-genome duplications.</title>
        <authorList>
            <person name="Schelkunov M."/>
            <person name="Shtratnikova V."/>
            <person name="Makarenko M."/>
            <person name="Klepikova A."/>
            <person name="Omelchenko D."/>
            <person name="Novikova G."/>
            <person name="Obukhova E."/>
            <person name="Bogdanov V."/>
            <person name="Penin A."/>
            <person name="Logacheva M."/>
        </authorList>
    </citation>
    <scope>NUCLEOTIDE SEQUENCE</scope>
    <source>
        <strain evidence="2">Hsosn_3</strain>
        <tissue evidence="2">Leaf</tissue>
    </source>
</reference>
<protein>
    <submittedName>
        <fullName evidence="2">Agamous-like MADS-box protein AGL66</fullName>
    </submittedName>
</protein>
<dbReference type="AlphaFoldDB" id="A0AAD8HH72"/>
<evidence type="ECO:0000313" key="2">
    <source>
        <dbReference type="EMBL" id="KAK1366087.1"/>
    </source>
</evidence>
<dbReference type="PANTHER" id="PTHR31900:SF34">
    <property type="entry name" value="EMB|CAB62440.1-RELATED"/>
    <property type="match status" value="1"/>
</dbReference>
<evidence type="ECO:0000313" key="3">
    <source>
        <dbReference type="Proteomes" id="UP001237642"/>
    </source>
</evidence>
<proteinExistence type="predicted"/>
<gene>
    <name evidence="2" type="ORF">POM88_041648</name>
</gene>
<name>A0AAD8HH72_9APIA</name>
<dbReference type="InterPro" id="IPR050232">
    <property type="entry name" value="FBL13/AtMIF1-like"/>
</dbReference>
<sequence length="432" mass="48790">MFSPSGRLSHFSGKRRIEDVLHRYVSLPDHDRGGIMQHREYLINTLNRLKTENDIATQISSPVAVNANAEELQQQINNLQQQLMMVEEQLRIFEPDPLRFSSMDELETCEKNLSKALKRVSERKKYLLSNHLSTYDPSTLQQINSAVKLMFEAQNGTTSFGNNPMNCWQEMNGNNNGGVNGHNHENILVSPDTTCMPLSNSPPGVYESTSTGNGETQSVGVHQINNPGEEECLQQWQHQSSHDFFNALLPPHDSFSLVKDELLPNSMLTPMIQQQQIDEASPSVQLPSNTPVLETLLLGTFTSDDILIKENLPFLTRAHIDVEQIIEEVTPNSVFGDSVFGLLKKINHVKSLSLSDRTVEALNRAYTYNFRTAHVGFPSFHNLIDLELSVEVYCGETLLYDFLDKSPNLQSLVFPQGLVDTLSDENWRFTWA</sequence>
<keyword evidence="1" id="KW-0175">Coiled coil</keyword>
<feature type="coiled-coil region" evidence="1">
    <location>
        <begin position="62"/>
        <end position="123"/>
    </location>
</feature>